<dbReference type="PANTHER" id="PTHR30419:SF29">
    <property type="entry name" value="LYSR-FAMILY TRANSCRIPTIONAL REGULATOR"/>
    <property type="match status" value="1"/>
</dbReference>
<dbReference type="InterPro" id="IPR000847">
    <property type="entry name" value="LysR_HTH_N"/>
</dbReference>
<dbReference type="Gene3D" id="3.40.190.10">
    <property type="entry name" value="Periplasmic binding protein-like II"/>
    <property type="match status" value="2"/>
</dbReference>
<dbReference type="RefSeq" id="WP_317489861.1">
    <property type="nucleotide sequence ID" value="NZ_CP136051.1"/>
</dbReference>
<dbReference type="CDD" id="cd08411">
    <property type="entry name" value="PBP2_OxyR"/>
    <property type="match status" value="1"/>
</dbReference>
<dbReference type="InterPro" id="IPR036390">
    <property type="entry name" value="WH_DNA-bd_sf"/>
</dbReference>
<keyword evidence="2" id="KW-0805">Transcription regulation</keyword>
<name>A0ABZ0IS22_9BACT</name>
<dbReference type="SUPFAM" id="SSF46785">
    <property type="entry name" value="Winged helix' DNA-binding domain"/>
    <property type="match status" value="1"/>
</dbReference>
<dbReference type="InterPro" id="IPR050950">
    <property type="entry name" value="HTH-type_LysR_regulators"/>
</dbReference>
<feature type="domain" description="HTH lysR-type" evidence="5">
    <location>
        <begin position="1"/>
        <end position="58"/>
    </location>
</feature>
<dbReference type="SUPFAM" id="SSF53850">
    <property type="entry name" value="Periplasmic binding protein-like II"/>
    <property type="match status" value="1"/>
</dbReference>
<proteinExistence type="inferred from homology"/>
<dbReference type="PANTHER" id="PTHR30419">
    <property type="entry name" value="HTH-TYPE TRANSCRIPTIONAL REGULATOR YBHD"/>
    <property type="match status" value="1"/>
</dbReference>
<sequence>MNLQQLEYIVALDNERSFSKASDQCHVTQPTLSMMIQKLESEYDIKIFDRSKYPVVPTETGKILISQARLILQEVHKIQELVQEKKNTIAGDLQIGIIPTIAPYLLPLFIYEFTIRYPHIKLKISEHVTEEILEKLDEGKLDAGILVSPDDTKLFNAFPLYYEPFVVYSARKFDKELLLAEDIDPNELLLLEESHCFRSQIIQFCELRDKKENTLEFTSGSLETLRNLADKNLGITILPELSTLQLKESDAMKLKRFAAPEPFRVISLMTRRDFVKKRMITAFMEEIKKHVPEKFQAPQGQEIAYRRKEKKVTF</sequence>
<evidence type="ECO:0000256" key="2">
    <source>
        <dbReference type="ARBA" id="ARBA00023015"/>
    </source>
</evidence>
<evidence type="ECO:0000256" key="1">
    <source>
        <dbReference type="ARBA" id="ARBA00009437"/>
    </source>
</evidence>
<reference evidence="6 7" key="1">
    <citation type="journal article" date="2023" name="Microbiol. Resour. Announc.">
        <title>Complete Genome Sequence of Imperialibacter roseus strain P4T.</title>
        <authorList>
            <person name="Tizabi D.R."/>
            <person name="Bachvaroff T."/>
            <person name="Hill R.T."/>
        </authorList>
    </citation>
    <scope>NUCLEOTIDE SEQUENCE [LARGE SCALE GENOMIC DNA]</scope>
    <source>
        <strain evidence="6 7">P4T</strain>
    </source>
</reference>
<dbReference type="Pfam" id="PF03466">
    <property type="entry name" value="LysR_substrate"/>
    <property type="match status" value="1"/>
</dbReference>
<dbReference type="InterPro" id="IPR036388">
    <property type="entry name" value="WH-like_DNA-bd_sf"/>
</dbReference>
<gene>
    <name evidence="6" type="ORF">RT717_00885</name>
</gene>
<dbReference type="Proteomes" id="UP001302349">
    <property type="component" value="Chromosome"/>
</dbReference>
<keyword evidence="7" id="KW-1185">Reference proteome</keyword>
<dbReference type="Pfam" id="PF00126">
    <property type="entry name" value="HTH_1"/>
    <property type="match status" value="1"/>
</dbReference>
<evidence type="ECO:0000313" key="6">
    <source>
        <dbReference type="EMBL" id="WOK07175.1"/>
    </source>
</evidence>
<dbReference type="EMBL" id="CP136051">
    <property type="protein sequence ID" value="WOK07175.1"/>
    <property type="molecule type" value="Genomic_DNA"/>
</dbReference>
<dbReference type="InterPro" id="IPR005119">
    <property type="entry name" value="LysR_subst-bd"/>
</dbReference>
<dbReference type="PROSITE" id="PS50931">
    <property type="entry name" value="HTH_LYSR"/>
    <property type="match status" value="1"/>
</dbReference>
<evidence type="ECO:0000259" key="5">
    <source>
        <dbReference type="PROSITE" id="PS50931"/>
    </source>
</evidence>
<protein>
    <submittedName>
        <fullName evidence="6">LysR substrate-binding domain-containing protein</fullName>
    </submittedName>
</protein>
<accession>A0ABZ0IS22</accession>
<dbReference type="Gene3D" id="1.10.10.10">
    <property type="entry name" value="Winged helix-like DNA-binding domain superfamily/Winged helix DNA-binding domain"/>
    <property type="match status" value="1"/>
</dbReference>
<comment type="similarity">
    <text evidence="1">Belongs to the LysR transcriptional regulatory family.</text>
</comment>
<organism evidence="6 7">
    <name type="scientific">Imperialibacter roseus</name>
    <dbReference type="NCBI Taxonomy" id="1324217"/>
    <lineage>
        <taxon>Bacteria</taxon>
        <taxon>Pseudomonadati</taxon>
        <taxon>Bacteroidota</taxon>
        <taxon>Cytophagia</taxon>
        <taxon>Cytophagales</taxon>
        <taxon>Flammeovirgaceae</taxon>
        <taxon>Imperialibacter</taxon>
    </lineage>
</organism>
<keyword evidence="3" id="KW-0238">DNA-binding</keyword>
<evidence type="ECO:0000256" key="3">
    <source>
        <dbReference type="ARBA" id="ARBA00023125"/>
    </source>
</evidence>
<evidence type="ECO:0000313" key="7">
    <source>
        <dbReference type="Proteomes" id="UP001302349"/>
    </source>
</evidence>
<evidence type="ECO:0000256" key="4">
    <source>
        <dbReference type="ARBA" id="ARBA00023163"/>
    </source>
</evidence>
<dbReference type="PRINTS" id="PR00039">
    <property type="entry name" value="HTHLYSR"/>
</dbReference>
<keyword evidence="4" id="KW-0804">Transcription</keyword>